<dbReference type="GO" id="GO:0009098">
    <property type="term" value="P:L-leucine biosynthetic process"/>
    <property type="evidence" value="ECO:0007669"/>
    <property type="project" value="UniProtKB-UniRule"/>
</dbReference>
<dbReference type="NCBIfam" id="TIGR00970">
    <property type="entry name" value="leuA_yeast"/>
    <property type="match status" value="1"/>
</dbReference>
<comment type="caution">
    <text evidence="12">The sequence shown here is derived from an EMBL/GenBank/DDBJ whole genome shotgun (WGS) entry which is preliminary data.</text>
</comment>
<dbReference type="GO" id="GO:0005737">
    <property type="term" value="C:cytoplasm"/>
    <property type="evidence" value="ECO:0007669"/>
    <property type="project" value="UniProtKB-SubCell"/>
</dbReference>
<evidence type="ECO:0000256" key="4">
    <source>
        <dbReference type="ARBA" id="ARBA00012973"/>
    </source>
</evidence>
<dbReference type="PANTHER" id="PTHR46911:SF1">
    <property type="entry name" value="2-ISOPROPYLMALATE SYNTHASE"/>
    <property type="match status" value="1"/>
</dbReference>
<comment type="function">
    <text evidence="10">Catalyzes the condensation of the acetyl group of acetyl-CoA with 3-methyl-2-oxobutanoate (2-ketoisovalerate) to form 3-carboxy-3-hydroxy-4-methylpentanoate (2-isopropylmalate).</text>
</comment>
<evidence type="ECO:0000256" key="1">
    <source>
        <dbReference type="ARBA" id="ARBA00000064"/>
    </source>
</evidence>
<dbReference type="RefSeq" id="WP_185659436.1">
    <property type="nucleotide sequence ID" value="NZ_CAWPOO010000006.1"/>
</dbReference>
<feature type="binding site" evidence="10">
    <location>
        <position position="244"/>
    </location>
    <ligand>
        <name>Mg(2+)</name>
        <dbReference type="ChEBI" id="CHEBI:18420"/>
    </ligand>
</feature>
<dbReference type="CDD" id="cd07942">
    <property type="entry name" value="DRE_TIM_LeuA"/>
    <property type="match status" value="1"/>
</dbReference>
<reference evidence="12 13" key="1">
    <citation type="submission" date="2020-07" db="EMBL/GenBank/DDBJ databases">
        <authorList>
            <person name="Feng X."/>
        </authorList>
    </citation>
    <scope>NUCLEOTIDE SEQUENCE [LARGE SCALE GENOMIC DNA]</scope>
    <source>
        <strain evidence="12 13">JCM23202</strain>
    </source>
</reference>
<sequence>MQKPPITKYRPFSVIDLPDRQWPSRSIDKAPIWCSVDLRDGNQALAIPMNVEEKVELFKTLVSIGFKEIEVGFPSASDTEFAFLRRLVSDNLIPDDVTIQVLVQCREHLIRRTFESLEGVKRAIVHIYNSTNPLQRRVVFGASKEEIRQIAIEGAKLVKELVPTLPDTEIVLQYSPESFSDTELEFSLECCEAVCDVWEPTPDRKMILNLPNTVELMMPNVHADQIEWFCRNISRRDSVIISLHTHNDRGTGVASTELGLLAGADRVEGTLFGNGERTGNLDIVVVALNMYTQGLHPQLDFSNLNDIREVYERVTKMDVHPRSPYGGDLVFTAFSGSHQDAIKKGFVQMPDDDAGALWQVPYMTIDPKDLGRNYRAIIRINSQSGKGGVAYIMEKEYGFNLPKEMHKELGKVVNAEADRTGDEITPEGVFECFKNEYIRVREPLDVLEYNFERIDKNTVEGCATVTHNGKEETIKGTGNGPIAAFVDSVASLGYSDFELLSYSEHSLAKGARSEAVSYIELKAPSGATCFGAGIDTNISMASIRGVVSALNRLVNA</sequence>
<dbReference type="InterPro" id="IPR000891">
    <property type="entry name" value="PYR_CT"/>
</dbReference>
<dbReference type="UniPathway" id="UPA00048">
    <property type="reaction ID" value="UER00070"/>
</dbReference>
<dbReference type="InterPro" id="IPR054692">
    <property type="entry name" value="LeuA-like_post-cat"/>
</dbReference>
<accession>A0A7X1B4P1</accession>
<feature type="binding site" evidence="10">
    <location>
        <position position="280"/>
    </location>
    <ligand>
        <name>Mg(2+)</name>
        <dbReference type="ChEBI" id="CHEBI:18420"/>
    </ligand>
</feature>
<dbReference type="Gene3D" id="3.20.20.70">
    <property type="entry name" value="Aldolase class I"/>
    <property type="match status" value="1"/>
</dbReference>
<dbReference type="SUPFAM" id="SSF89000">
    <property type="entry name" value="post-HMGL domain-like"/>
    <property type="match status" value="1"/>
</dbReference>
<dbReference type="SUPFAM" id="SSF51569">
    <property type="entry name" value="Aldolase"/>
    <property type="match status" value="1"/>
</dbReference>
<dbReference type="EC" id="2.3.3.13" evidence="4 10"/>
<dbReference type="Pfam" id="PF08502">
    <property type="entry name" value="LeuA_dimer"/>
    <property type="match status" value="1"/>
</dbReference>
<evidence type="ECO:0000256" key="10">
    <source>
        <dbReference type="HAMAP-Rule" id="MF_00572"/>
    </source>
</evidence>
<dbReference type="SMART" id="SM00917">
    <property type="entry name" value="LeuA_dimer"/>
    <property type="match status" value="1"/>
</dbReference>
<organism evidence="12 13">
    <name type="scientific">Pelagicoccus albus</name>
    <dbReference type="NCBI Taxonomy" id="415222"/>
    <lineage>
        <taxon>Bacteria</taxon>
        <taxon>Pseudomonadati</taxon>
        <taxon>Verrucomicrobiota</taxon>
        <taxon>Opitutia</taxon>
        <taxon>Puniceicoccales</taxon>
        <taxon>Pelagicoccaceae</taxon>
        <taxon>Pelagicoccus</taxon>
    </lineage>
</organism>
<comment type="subunit">
    <text evidence="10">Homodimer.</text>
</comment>
<dbReference type="InterPro" id="IPR036230">
    <property type="entry name" value="LeuA_allosteric_dom_sf"/>
</dbReference>
<evidence type="ECO:0000313" key="12">
    <source>
        <dbReference type="EMBL" id="MBC2605562.1"/>
    </source>
</evidence>
<feature type="binding site" evidence="10">
    <location>
        <position position="246"/>
    </location>
    <ligand>
        <name>Mg(2+)</name>
        <dbReference type="ChEBI" id="CHEBI:18420"/>
    </ligand>
</feature>
<evidence type="ECO:0000256" key="9">
    <source>
        <dbReference type="ARBA" id="ARBA00023304"/>
    </source>
</evidence>
<name>A0A7X1B4P1_9BACT</name>
<evidence type="ECO:0000256" key="5">
    <source>
        <dbReference type="ARBA" id="ARBA00022430"/>
    </source>
</evidence>
<comment type="pathway">
    <text evidence="2 10">Amino-acid biosynthesis; L-leucine biosynthesis; L-leucine from 3-methyl-2-oxobutanoate: step 1/4.</text>
</comment>
<comment type="similarity">
    <text evidence="3 10">Belongs to the alpha-IPM synthase/homocitrate synthase family. LeuA type 2 subfamily.</text>
</comment>
<evidence type="ECO:0000256" key="6">
    <source>
        <dbReference type="ARBA" id="ARBA00022605"/>
    </source>
</evidence>
<evidence type="ECO:0000256" key="8">
    <source>
        <dbReference type="ARBA" id="ARBA00022723"/>
    </source>
</evidence>
<gene>
    <name evidence="10 12" type="primary">leuA</name>
    <name evidence="12" type="ORF">H5P27_05850</name>
</gene>
<dbReference type="PANTHER" id="PTHR46911">
    <property type="match status" value="1"/>
</dbReference>
<dbReference type="Gene3D" id="3.30.160.270">
    <property type="match status" value="1"/>
</dbReference>
<dbReference type="InterPro" id="IPR013709">
    <property type="entry name" value="2-isopropylmalate_synth_dimer"/>
</dbReference>
<dbReference type="SUPFAM" id="SSF110921">
    <property type="entry name" value="2-isopropylmalate synthase LeuA, allosteric (dimerisation) domain"/>
    <property type="match status" value="1"/>
</dbReference>
<dbReference type="AlphaFoldDB" id="A0A7X1B4P1"/>
<dbReference type="GO" id="GO:0003985">
    <property type="term" value="F:acetyl-CoA C-acetyltransferase activity"/>
    <property type="evidence" value="ECO:0007669"/>
    <property type="project" value="UniProtKB-UniRule"/>
</dbReference>
<evidence type="ECO:0000313" key="13">
    <source>
        <dbReference type="Proteomes" id="UP000526501"/>
    </source>
</evidence>
<dbReference type="Pfam" id="PF00682">
    <property type="entry name" value="HMGL-like"/>
    <property type="match status" value="1"/>
</dbReference>
<dbReference type="Proteomes" id="UP000526501">
    <property type="component" value="Unassembled WGS sequence"/>
</dbReference>
<comment type="cofactor">
    <cofactor evidence="10">
        <name>Mg(2+)</name>
        <dbReference type="ChEBI" id="CHEBI:18420"/>
    </cofactor>
</comment>
<evidence type="ECO:0000259" key="11">
    <source>
        <dbReference type="PROSITE" id="PS50991"/>
    </source>
</evidence>
<feature type="binding site" evidence="10">
    <location>
        <position position="40"/>
    </location>
    <ligand>
        <name>Mg(2+)</name>
        <dbReference type="ChEBI" id="CHEBI:18420"/>
    </ligand>
</feature>
<evidence type="ECO:0000256" key="2">
    <source>
        <dbReference type="ARBA" id="ARBA00004689"/>
    </source>
</evidence>
<dbReference type="PROSITE" id="PS00815">
    <property type="entry name" value="AIPM_HOMOCIT_SYNTH_1"/>
    <property type="match status" value="1"/>
</dbReference>
<evidence type="ECO:0000256" key="3">
    <source>
        <dbReference type="ARBA" id="ARBA00009767"/>
    </source>
</evidence>
<dbReference type="InterPro" id="IPR002034">
    <property type="entry name" value="AIPM/Hcit_synth_CS"/>
</dbReference>
<keyword evidence="10" id="KW-0963">Cytoplasm</keyword>
<dbReference type="GO" id="GO:0000287">
    <property type="term" value="F:magnesium ion binding"/>
    <property type="evidence" value="ECO:0007669"/>
    <property type="project" value="UniProtKB-UniRule"/>
</dbReference>
<dbReference type="PROSITE" id="PS50991">
    <property type="entry name" value="PYR_CT"/>
    <property type="match status" value="1"/>
</dbReference>
<dbReference type="EMBL" id="JACHVC010000006">
    <property type="protein sequence ID" value="MBC2605562.1"/>
    <property type="molecule type" value="Genomic_DNA"/>
</dbReference>
<keyword evidence="12" id="KW-0012">Acyltransferase</keyword>
<dbReference type="GO" id="GO:0003852">
    <property type="term" value="F:2-isopropylmalate synthase activity"/>
    <property type="evidence" value="ECO:0007669"/>
    <property type="project" value="UniProtKB-UniRule"/>
</dbReference>
<feature type="region of interest" description="Regulatory domain" evidence="10">
    <location>
        <begin position="440"/>
        <end position="556"/>
    </location>
</feature>
<dbReference type="PROSITE" id="PS00816">
    <property type="entry name" value="AIPM_HOMOCIT_SYNTH_2"/>
    <property type="match status" value="1"/>
</dbReference>
<protein>
    <recommendedName>
        <fullName evidence="4 10">2-isopropylmalate synthase</fullName>
        <ecNumber evidence="4 10">2.3.3.13</ecNumber>
    </recommendedName>
    <alternativeName>
        <fullName evidence="10">Alpha-IPM synthase</fullName>
    </alternativeName>
    <alternativeName>
        <fullName evidence="10">Alpha-isopropylmalate synthase</fullName>
    </alternativeName>
</protein>
<keyword evidence="7 10" id="KW-0808">Transferase</keyword>
<keyword evidence="10" id="KW-0460">Magnesium</keyword>
<keyword evidence="8 10" id="KW-0479">Metal-binding</keyword>
<dbReference type="InterPro" id="IPR005668">
    <property type="entry name" value="IPM_Synthase"/>
</dbReference>
<dbReference type="Pfam" id="PF22615">
    <property type="entry name" value="IPMS_D2"/>
    <property type="match status" value="1"/>
</dbReference>
<keyword evidence="5 10" id="KW-0432">Leucine biosynthesis</keyword>
<evidence type="ECO:0000256" key="7">
    <source>
        <dbReference type="ARBA" id="ARBA00022679"/>
    </source>
</evidence>
<comment type="subcellular location">
    <subcellularLocation>
        <location evidence="10">Cytoplasm</location>
    </subcellularLocation>
</comment>
<dbReference type="InterPro" id="IPR013785">
    <property type="entry name" value="Aldolase_TIM"/>
</dbReference>
<comment type="catalytic activity">
    <reaction evidence="1 10">
        <text>3-methyl-2-oxobutanoate + acetyl-CoA + H2O = (2S)-2-isopropylmalate + CoA + H(+)</text>
        <dbReference type="Rhea" id="RHEA:21524"/>
        <dbReference type="ChEBI" id="CHEBI:1178"/>
        <dbReference type="ChEBI" id="CHEBI:11851"/>
        <dbReference type="ChEBI" id="CHEBI:15377"/>
        <dbReference type="ChEBI" id="CHEBI:15378"/>
        <dbReference type="ChEBI" id="CHEBI:57287"/>
        <dbReference type="ChEBI" id="CHEBI:57288"/>
        <dbReference type="EC" id="2.3.3.13"/>
    </reaction>
</comment>
<dbReference type="HAMAP" id="MF_00572">
    <property type="entry name" value="LeuA_type2"/>
    <property type="match status" value="1"/>
</dbReference>
<keyword evidence="6 10" id="KW-0028">Amino-acid biosynthesis</keyword>
<dbReference type="InterPro" id="IPR039371">
    <property type="entry name" value="LeuA_N_DRE-TIM"/>
</dbReference>
<keyword evidence="9 10" id="KW-0100">Branched-chain amino acid biosynthesis</keyword>
<dbReference type="NCBIfam" id="NF002991">
    <property type="entry name" value="PRK03739.1"/>
    <property type="match status" value="1"/>
</dbReference>
<proteinExistence type="inferred from homology"/>
<keyword evidence="13" id="KW-1185">Reference proteome</keyword>
<feature type="domain" description="Pyruvate carboxyltransferase" evidence="11">
    <location>
        <begin position="31"/>
        <end position="305"/>
    </location>
</feature>